<organism evidence="2 3">
    <name type="scientific">Channa striata</name>
    <name type="common">Snakehead murrel</name>
    <name type="synonym">Ophicephalus striatus</name>
    <dbReference type="NCBI Taxonomy" id="64152"/>
    <lineage>
        <taxon>Eukaryota</taxon>
        <taxon>Metazoa</taxon>
        <taxon>Chordata</taxon>
        <taxon>Craniata</taxon>
        <taxon>Vertebrata</taxon>
        <taxon>Euteleostomi</taxon>
        <taxon>Actinopterygii</taxon>
        <taxon>Neopterygii</taxon>
        <taxon>Teleostei</taxon>
        <taxon>Neoteleostei</taxon>
        <taxon>Acanthomorphata</taxon>
        <taxon>Anabantaria</taxon>
        <taxon>Anabantiformes</taxon>
        <taxon>Channoidei</taxon>
        <taxon>Channidae</taxon>
        <taxon>Channa</taxon>
    </lineage>
</organism>
<keyword evidence="3" id="KW-1185">Reference proteome</keyword>
<dbReference type="EMBL" id="JAUPFM010000012">
    <property type="protein sequence ID" value="KAK2836052.1"/>
    <property type="molecule type" value="Genomic_DNA"/>
</dbReference>
<feature type="compositionally biased region" description="Low complexity" evidence="1">
    <location>
        <begin position="30"/>
        <end position="40"/>
    </location>
</feature>
<protein>
    <submittedName>
        <fullName evidence="2">Uncharacterized protein</fullName>
    </submittedName>
</protein>
<dbReference type="Proteomes" id="UP001187415">
    <property type="component" value="Unassembled WGS sequence"/>
</dbReference>
<feature type="region of interest" description="Disordered" evidence="1">
    <location>
        <begin position="27"/>
        <end position="51"/>
    </location>
</feature>
<gene>
    <name evidence="2" type="ORF">Q5P01_016536</name>
</gene>
<evidence type="ECO:0000313" key="3">
    <source>
        <dbReference type="Proteomes" id="UP001187415"/>
    </source>
</evidence>
<evidence type="ECO:0000256" key="1">
    <source>
        <dbReference type="SAM" id="MobiDB-lite"/>
    </source>
</evidence>
<accession>A0AA88SJZ6</accession>
<name>A0AA88SJZ6_CHASR</name>
<dbReference type="AlphaFoldDB" id="A0AA88SJZ6"/>
<reference evidence="2" key="1">
    <citation type="submission" date="2023-07" db="EMBL/GenBank/DDBJ databases">
        <title>Chromosome-level Genome Assembly of Striped Snakehead (Channa striata).</title>
        <authorList>
            <person name="Liu H."/>
        </authorList>
    </citation>
    <scope>NUCLEOTIDE SEQUENCE</scope>
    <source>
        <strain evidence="2">Gz</strain>
        <tissue evidence="2">Muscle</tissue>
    </source>
</reference>
<proteinExistence type="predicted"/>
<comment type="caution">
    <text evidence="2">The sequence shown here is derived from an EMBL/GenBank/DDBJ whole genome shotgun (WGS) entry which is preliminary data.</text>
</comment>
<evidence type="ECO:0000313" key="2">
    <source>
        <dbReference type="EMBL" id="KAK2836052.1"/>
    </source>
</evidence>
<sequence>MSPPVRQDFAHGRLFCFVLDTDKEAEFSDDTGASDSTADAEGSTRDNNEDEYVSRSQLLRLINAEDVNMGVFGTVPDEDGAGDGSADGMRRGEASAMRDSKGELSAAFEWFDICTDTLNSAKIDRKKVKDLQGSMYTPASQTGRQVMVLPESISDLSLKVIDNAIGRVTDTESRGKGKALFAWLVSKLTEGKWQKHKVMQRSKIAVGELLVFKYSLEKLIDREIPDLFVGSMIHRHMPVTRPRIAKVLSEIKSKRRTRTLASLLSGARCHCPRLREARK</sequence>